<dbReference type="PANTHER" id="PTHR21661:SF35">
    <property type="entry name" value="EPOXIDE HYDROLASE"/>
    <property type="match status" value="1"/>
</dbReference>
<evidence type="ECO:0000313" key="5">
    <source>
        <dbReference type="EMBL" id="MCO1653909.1"/>
    </source>
</evidence>
<organism evidence="5 6">
    <name type="scientific">Pseudonocardia humida</name>
    <dbReference type="NCBI Taxonomy" id="2800819"/>
    <lineage>
        <taxon>Bacteria</taxon>
        <taxon>Bacillati</taxon>
        <taxon>Actinomycetota</taxon>
        <taxon>Actinomycetes</taxon>
        <taxon>Pseudonocardiales</taxon>
        <taxon>Pseudonocardiaceae</taxon>
        <taxon>Pseudonocardia</taxon>
    </lineage>
</organism>
<dbReference type="PRINTS" id="PR00412">
    <property type="entry name" value="EPOXHYDRLASE"/>
</dbReference>
<evidence type="ECO:0000256" key="2">
    <source>
        <dbReference type="ARBA" id="ARBA00022797"/>
    </source>
</evidence>
<dbReference type="PIRSF" id="PIRSF001112">
    <property type="entry name" value="Epoxide_hydrolase"/>
    <property type="match status" value="1"/>
</dbReference>
<dbReference type="PANTHER" id="PTHR21661">
    <property type="entry name" value="EPOXIDE HYDROLASE 1-RELATED"/>
    <property type="match status" value="1"/>
</dbReference>
<dbReference type="EMBL" id="JAGSOV010000008">
    <property type="protein sequence ID" value="MCO1653909.1"/>
    <property type="molecule type" value="Genomic_DNA"/>
</dbReference>
<dbReference type="InterPro" id="IPR016292">
    <property type="entry name" value="Epoxide_hydrolase"/>
</dbReference>
<dbReference type="Pfam" id="PF06441">
    <property type="entry name" value="EHN"/>
    <property type="match status" value="1"/>
</dbReference>
<name>A0ABT0ZT96_9PSEU</name>
<dbReference type="InterPro" id="IPR000639">
    <property type="entry name" value="Epox_hydrolase-like"/>
</dbReference>
<feature type="domain" description="Epoxide hydrolase N-terminal" evidence="4">
    <location>
        <begin position="2"/>
        <end position="111"/>
    </location>
</feature>
<dbReference type="Gene3D" id="3.40.50.1820">
    <property type="entry name" value="alpha/beta hydrolase"/>
    <property type="match status" value="1"/>
</dbReference>
<dbReference type="InterPro" id="IPR029058">
    <property type="entry name" value="AB_hydrolase_fold"/>
</dbReference>
<evidence type="ECO:0000256" key="3">
    <source>
        <dbReference type="ARBA" id="ARBA00022801"/>
    </source>
</evidence>
<dbReference type="Proteomes" id="UP001165283">
    <property type="component" value="Unassembled WGS sequence"/>
</dbReference>
<proteinExistence type="inferred from homology"/>
<evidence type="ECO:0000313" key="6">
    <source>
        <dbReference type="Proteomes" id="UP001165283"/>
    </source>
</evidence>
<dbReference type="InterPro" id="IPR010497">
    <property type="entry name" value="Epoxide_hydro_N"/>
</dbReference>
<keyword evidence="3 5" id="KW-0378">Hydrolase</keyword>
<evidence type="ECO:0000256" key="1">
    <source>
        <dbReference type="ARBA" id="ARBA00010088"/>
    </source>
</evidence>
<sequence length="379" mass="42913">MREYEVEIPEEQLTDLRERLARTRWPEPSTIEGWNQGVPLDYAQDLCAYWADQYDWRRCEAELNSRPQFRTVLDGGGDDSLSVHFIHARSRHPGALPLLLTHGWPGSVVEFLGVLDALTDPPDPADAFHVVVPSLPGYGFSDKPATNGWGVERIATAWAQLMDRLGYERYAAQGGDWGSMITSALAVGVPEFLVGIHLTMPLAEQPPDAEQQPLSASEKAAMAARKVFQRQGTGYSAEQSTRPQTLGYGLLDSPVAQCTWIVEKFWDWTDCAGHPENVISRDRLLDNVMLYWLPGTGASSARLYWESFQRRRMDPVEVPTGISLFPQELVRLPRHWLERRFTDLRYWNEPATGGHFASLEQPEVFVDELRTFFRPLRGS</sequence>
<keyword evidence="6" id="KW-1185">Reference proteome</keyword>
<dbReference type="GO" id="GO:0016787">
    <property type="term" value="F:hydrolase activity"/>
    <property type="evidence" value="ECO:0007669"/>
    <property type="project" value="UniProtKB-KW"/>
</dbReference>
<dbReference type="SUPFAM" id="SSF53474">
    <property type="entry name" value="alpha/beta-Hydrolases"/>
    <property type="match status" value="1"/>
</dbReference>
<protein>
    <submittedName>
        <fullName evidence="5">Epoxide hydrolase</fullName>
    </submittedName>
</protein>
<dbReference type="RefSeq" id="WP_252435522.1">
    <property type="nucleotide sequence ID" value="NZ_JAGSOV010000008.1"/>
</dbReference>
<gene>
    <name evidence="5" type="ORF">KDL28_02450</name>
</gene>
<comment type="similarity">
    <text evidence="1">Belongs to the peptidase S33 family.</text>
</comment>
<accession>A0ABT0ZT96</accession>
<reference evidence="5" key="1">
    <citation type="submission" date="2021-04" db="EMBL/GenBank/DDBJ databases">
        <title>Pseudonocardia sp. nov., isolated from sandy soil of mangrove forest.</title>
        <authorList>
            <person name="Zan Z."/>
            <person name="Huang R."/>
            <person name="Liu W."/>
        </authorList>
    </citation>
    <scope>NUCLEOTIDE SEQUENCE</scope>
    <source>
        <strain evidence="5">S2-4</strain>
    </source>
</reference>
<keyword evidence="2" id="KW-0058">Aromatic hydrocarbons catabolism</keyword>
<evidence type="ECO:0000259" key="4">
    <source>
        <dbReference type="Pfam" id="PF06441"/>
    </source>
</evidence>
<comment type="caution">
    <text evidence="5">The sequence shown here is derived from an EMBL/GenBank/DDBJ whole genome shotgun (WGS) entry which is preliminary data.</text>
</comment>